<name>A0A5C3R0R7_9AGAR</name>
<keyword evidence="2 7" id="KW-0812">Transmembrane</keyword>
<evidence type="ECO:0000256" key="4">
    <source>
        <dbReference type="ARBA" id="ARBA00023128"/>
    </source>
</evidence>
<evidence type="ECO:0000256" key="6">
    <source>
        <dbReference type="SAM" id="MobiDB-lite"/>
    </source>
</evidence>
<dbReference type="GO" id="GO:0005741">
    <property type="term" value="C:mitochondrial outer membrane"/>
    <property type="evidence" value="ECO:0007669"/>
    <property type="project" value="TreeGrafter"/>
</dbReference>
<dbReference type="InterPro" id="IPR013946">
    <property type="entry name" value="NCA2-like"/>
</dbReference>
<evidence type="ECO:0000256" key="7">
    <source>
        <dbReference type="SAM" id="Phobius"/>
    </source>
</evidence>
<comment type="subcellular location">
    <subcellularLocation>
        <location evidence="1">Mitochondrion membrane</location>
        <topology evidence="1">Multi-pass membrane protein</topology>
    </subcellularLocation>
</comment>
<keyword evidence="9" id="KW-1185">Reference proteome</keyword>
<sequence length="655" mass="73202">MPSSFVQHHIRPLSSPSSRSIPLSSQGTASIQSLFISLQDPSSQTLTSLTNAASVLRKHTEERVALTAQQSHSEDAVLQTAILSRIVVGAYGHALDLHLSEASKLEEEAEWWSDVERSFQRSAYHFLQTLPGRITRLIRDCTEQLRANNRPIHLSSYSPNALRHLFASTGAQFSSFVLNSTFPHTRNNRFSSRILLFPSPSPTESWSHRLTTLAQQAYSALLFPILLAQQECSVKRSELEQLRDQRAEVLGALIQLRQPLHDTLDQSAGPDNLIGFMGILDKVTNLDTKQRSPPSTSDSAAVRLDDFLQRTYPAHRETHEITLQERQLNRPTYLVRAWPRLLFLPPAILYAFSTLYSSRASILNAAQDTGATVQAFFQSWVLEPLKEIVQTVRADRTQGVLIKKQGIEADLASLERMIISLAKDTLKWGPARLEGLSKQVRAGDLTPVLEVYEDDIKAPIRSVITGNLLRSAFIQVQKAKVDIDQALAGIDKLLKSQELTFAFVGVAPALGVVYILGGYLRTLMFSRTNRSKYGTQSQRSVAWSAVRRVERLLLTRPLLEGEAQARMNVQQLLTSANADTDIPPLTSGLLMLSVSRLRSYGEKCLPLGSRVRDGFIEDVGDLEDPRLDKTDKLRVVERIWRAWGDLLGCKDLIRS</sequence>
<evidence type="ECO:0000256" key="1">
    <source>
        <dbReference type="ARBA" id="ARBA00004225"/>
    </source>
</evidence>
<gene>
    <name evidence="8" type="ORF">BDV98DRAFT_559296</name>
</gene>
<reference evidence="8 9" key="1">
    <citation type="journal article" date="2019" name="Nat. Ecol. Evol.">
        <title>Megaphylogeny resolves global patterns of mushroom evolution.</title>
        <authorList>
            <person name="Varga T."/>
            <person name="Krizsan K."/>
            <person name="Foldi C."/>
            <person name="Dima B."/>
            <person name="Sanchez-Garcia M."/>
            <person name="Sanchez-Ramirez S."/>
            <person name="Szollosi G.J."/>
            <person name="Szarkandi J.G."/>
            <person name="Papp V."/>
            <person name="Albert L."/>
            <person name="Andreopoulos W."/>
            <person name="Angelini C."/>
            <person name="Antonin V."/>
            <person name="Barry K.W."/>
            <person name="Bougher N.L."/>
            <person name="Buchanan P."/>
            <person name="Buyck B."/>
            <person name="Bense V."/>
            <person name="Catcheside P."/>
            <person name="Chovatia M."/>
            <person name="Cooper J."/>
            <person name="Damon W."/>
            <person name="Desjardin D."/>
            <person name="Finy P."/>
            <person name="Geml J."/>
            <person name="Haridas S."/>
            <person name="Hughes K."/>
            <person name="Justo A."/>
            <person name="Karasinski D."/>
            <person name="Kautmanova I."/>
            <person name="Kiss B."/>
            <person name="Kocsube S."/>
            <person name="Kotiranta H."/>
            <person name="LaButti K.M."/>
            <person name="Lechner B.E."/>
            <person name="Liimatainen K."/>
            <person name="Lipzen A."/>
            <person name="Lukacs Z."/>
            <person name="Mihaltcheva S."/>
            <person name="Morgado L.N."/>
            <person name="Niskanen T."/>
            <person name="Noordeloos M.E."/>
            <person name="Ohm R.A."/>
            <person name="Ortiz-Santana B."/>
            <person name="Ovrebo C."/>
            <person name="Racz N."/>
            <person name="Riley R."/>
            <person name="Savchenko A."/>
            <person name="Shiryaev A."/>
            <person name="Soop K."/>
            <person name="Spirin V."/>
            <person name="Szebenyi C."/>
            <person name="Tomsovsky M."/>
            <person name="Tulloss R.E."/>
            <person name="Uehling J."/>
            <person name="Grigoriev I.V."/>
            <person name="Vagvolgyi C."/>
            <person name="Papp T."/>
            <person name="Martin F.M."/>
            <person name="Miettinen O."/>
            <person name="Hibbett D.S."/>
            <person name="Nagy L.G."/>
        </authorList>
    </citation>
    <scope>NUCLEOTIDE SEQUENCE [LARGE SCALE GENOMIC DNA]</scope>
    <source>
        <strain evidence="8 9">CBS 309.79</strain>
    </source>
</reference>
<dbReference type="PANTHER" id="PTHR28234:SF1">
    <property type="entry name" value="NUCLEAR CONTROL OF ATPASE PROTEIN 2"/>
    <property type="match status" value="1"/>
</dbReference>
<feature type="region of interest" description="Disordered" evidence="6">
    <location>
        <begin position="1"/>
        <end position="24"/>
    </location>
</feature>
<dbReference type="Proteomes" id="UP000305067">
    <property type="component" value="Unassembled WGS sequence"/>
</dbReference>
<evidence type="ECO:0000313" key="9">
    <source>
        <dbReference type="Proteomes" id="UP000305067"/>
    </source>
</evidence>
<proteinExistence type="predicted"/>
<feature type="compositionally biased region" description="Low complexity" evidence="6">
    <location>
        <begin position="12"/>
        <end position="24"/>
    </location>
</feature>
<evidence type="ECO:0000313" key="8">
    <source>
        <dbReference type="EMBL" id="TFL06371.1"/>
    </source>
</evidence>
<protein>
    <submittedName>
        <fullName evidence="8">NCA2-domain-containing protein</fullName>
    </submittedName>
</protein>
<organism evidence="8 9">
    <name type="scientific">Pterulicium gracile</name>
    <dbReference type="NCBI Taxonomy" id="1884261"/>
    <lineage>
        <taxon>Eukaryota</taxon>
        <taxon>Fungi</taxon>
        <taxon>Dikarya</taxon>
        <taxon>Basidiomycota</taxon>
        <taxon>Agaricomycotina</taxon>
        <taxon>Agaricomycetes</taxon>
        <taxon>Agaricomycetidae</taxon>
        <taxon>Agaricales</taxon>
        <taxon>Pleurotineae</taxon>
        <taxon>Pterulaceae</taxon>
        <taxon>Pterulicium</taxon>
    </lineage>
</organism>
<evidence type="ECO:0000256" key="5">
    <source>
        <dbReference type="ARBA" id="ARBA00023136"/>
    </source>
</evidence>
<dbReference type="Pfam" id="PF08637">
    <property type="entry name" value="NCA2"/>
    <property type="match status" value="1"/>
</dbReference>
<accession>A0A5C3R0R7</accession>
<dbReference type="EMBL" id="ML178815">
    <property type="protein sequence ID" value="TFL06371.1"/>
    <property type="molecule type" value="Genomic_DNA"/>
</dbReference>
<evidence type="ECO:0000256" key="3">
    <source>
        <dbReference type="ARBA" id="ARBA00022989"/>
    </source>
</evidence>
<dbReference type="STRING" id="1884261.A0A5C3R0R7"/>
<dbReference type="OrthoDB" id="413313at2759"/>
<dbReference type="AlphaFoldDB" id="A0A5C3R0R7"/>
<keyword evidence="4" id="KW-0496">Mitochondrion</keyword>
<feature type="transmembrane region" description="Helical" evidence="7">
    <location>
        <begin position="499"/>
        <end position="520"/>
    </location>
</feature>
<evidence type="ECO:0000256" key="2">
    <source>
        <dbReference type="ARBA" id="ARBA00022692"/>
    </source>
</evidence>
<dbReference type="PANTHER" id="PTHR28234">
    <property type="entry name" value="NUCLEAR CONTROL OF ATPASE PROTEIN 2"/>
    <property type="match status" value="1"/>
</dbReference>
<keyword evidence="3 7" id="KW-1133">Transmembrane helix</keyword>
<keyword evidence="5 7" id="KW-0472">Membrane</keyword>